<dbReference type="EMBL" id="JAQMWT010000341">
    <property type="protein sequence ID" value="KAJ8604017.1"/>
    <property type="molecule type" value="Genomic_DNA"/>
</dbReference>
<dbReference type="PANTHER" id="PTHR24123">
    <property type="entry name" value="ANKYRIN REPEAT-CONTAINING"/>
    <property type="match status" value="1"/>
</dbReference>
<dbReference type="SUPFAM" id="SSF48403">
    <property type="entry name" value="Ankyrin repeat"/>
    <property type="match status" value="1"/>
</dbReference>
<dbReference type="PANTHER" id="PTHR24123:SF33">
    <property type="entry name" value="PROTEIN HOS4"/>
    <property type="match status" value="1"/>
</dbReference>
<evidence type="ECO:0000256" key="1">
    <source>
        <dbReference type="ARBA" id="ARBA00022737"/>
    </source>
</evidence>
<proteinExistence type="predicted"/>
<comment type="caution">
    <text evidence="5">The sequence shown here is derived from an EMBL/GenBank/DDBJ whole genome shotgun (WGS) entry which is preliminary data.</text>
</comment>
<keyword evidence="1" id="KW-0677">Repeat</keyword>
<evidence type="ECO:0000313" key="6">
    <source>
        <dbReference type="Proteomes" id="UP001230188"/>
    </source>
</evidence>
<dbReference type="Proteomes" id="UP001230188">
    <property type="component" value="Unassembled WGS sequence"/>
</dbReference>
<feature type="compositionally biased region" description="Acidic residues" evidence="4">
    <location>
        <begin position="465"/>
        <end position="488"/>
    </location>
</feature>
<name>A0AAD7UEW1_9STRA</name>
<feature type="repeat" description="ANK" evidence="3">
    <location>
        <begin position="349"/>
        <end position="381"/>
    </location>
</feature>
<sequence>MSFLLLLALGSSRADEEYEFWSACEAGDIATMRRLVASGADLEYHDDDGRTPLLLTVLGSHSEAALFLAKSGADLEATGRWPGPEEGPLAVAAGRGDLRLMDALLSAGASPLAVTGPDGSTPLVAAAANGKTEAVRTLLGVGAPVDARRRDGTTAASWAARNGHASAFGVLLDHGARLDARDEVDGSTPLHFAAQAPTGEAVRVALAAGADLSARTNVMAPKDEDRPKRQDLRGGATPLMTAAAAASVEAIDALLAHARRTLSTAGVEAYVNAVDAAGLTALAWACSVPNGARTTETLETLAAAGARHDSITVDGRALVHVAAHGRNARALAWLVDVEGHDVDARSPGRGLTPLTISAFQGSRAAAKALLRRGADVNAVAPDGATPLIAAASAAQKGVASLLLKKGADPLRRLRSGEFPSQVTPKSPHGKLLKWSLSKAERKAWRRLEREAQRRIEERGGSAPPEQEDGVDDAEVEDLEEGGDDEEEAPAAASPENDEL</sequence>
<feature type="repeat" description="ANK" evidence="3">
    <location>
        <begin position="185"/>
        <end position="217"/>
    </location>
</feature>
<accession>A0AAD7UEW1</accession>
<evidence type="ECO:0000256" key="2">
    <source>
        <dbReference type="ARBA" id="ARBA00023043"/>
    </source>
</evidence>
<dbReference type="PROSITE" id="PS50088">
    <property type="entry name" value="ANK_REPEAT"/>
    <property type="match status" value="6"/>
</dbReference>
<feature type="compositionally biased region" description="Low complexity" evidence="4">
    <location>
        <begin position="489"/>
        <end position="499"/>
    </location>
</feature>
<protein>
    <submittedName>
        <fullName evidence="5">Uncharacterized protein</fullName>
    </submittedName>
</protein>
<keyword evidence="2 3" id="KW-0040">ANK repeat</keyword>
<dbReference type="PROSITE" id="PS50297">
    <property type="entry name" value="ANK_REP_REGION"/>
    <property type="match status" value="5"/>
</dbReference>
<dbReference type="InterPro" id="IPR051165">
    <property type="entry name" value="Multifunctional_ANK_Repeat"/>
</dbReference>
<feature type="repeat" description="ANK" evidence="3">
    <location>
        <begin position="118"/>
        <end position="150"/>
    </location>
</feature>
<dbReference type="InterPro" id="IPR002110">
    <property type="entry name" value="Ankyrin_rpt"/>
</dbReference>
<feature type="repeat" description="ANK" evidence="3">
    <location>
        <begin position="48"/>
        <end position="80"/>
    </location>
</feature>
<evidence type="ECO:0000313" key="5">
    <source>
        <dbReference type="EMBL" id="KAJ8604017.1"/>
    </source>
</evidence>
<feature type="region of interest" description="Disordered" evidence="4">
    <location>
        <begin position="453"/>
        <end position="499"/>
    </location>
</feature>
<evidence type="ECO:0000256" key="4">
    <source>
        <dbReference type="SAM" id="MobiDB-lite"/>
    </source>
</evidence>
<dbReference type="PRINTS" id="PR01415">
    <property type="entry name" value="ANKYRIN"/>
</dbReference>
<dbReference type="SMART" id="SM00248">
    <property type="entry name" value="ANK"/>
    <property type="match status" value="11"/>
</dbReference>
<organism evidence="5 6">
    <name type="scientific">Chrysophaeum taylorii</name>
    <dbReference type="NCBI Taxonomy" id="2483200"/>
    <lineage>
        <taxon>Eukaryota</taxon>
        <taxon>Sar</taxon>
        <taxon>Stramenopiles</taxon>
        <taxon>Ochrophyta</taxon>
        <taxon>Pelagophyceae</taxon>
        <taxon>Pelagomonadales</taxon>
        <taxon>Pelagomonadaceae</taxon>
        <taxon>Chrysophaeum</taxon>
    </lineage>
</organism>
<feature type="repeat" description="ANK" evidence="3">
    <location>
        <begin position="151"/>
        <end position="183"/>
    </location>
</feature>
<dbReference type="Gene3D" id="1.25.40.20">
    <property type="entry name" value="Ankyrin repeat-containing domain"/>
    <property type="match status" value="4"/>
</dbReference>
<dbReference type="Pfam" id="PF00023">
    <property type="entry name" value="Ank"/>
    <property type="match status" value="1"/>
</dbReference>
<keyword evidence="6" id="KW-1185">Reference proteome</keyword>
<dbReference type="AlphaFoldDB" id="A0AAD7UEW1"/>
<gene>
    <name evidence="5" type="ORF">CTAYLR_003373</name>
</gene>
<feature type="repeat" description="ANK" evidence="3">
    <location>
        <begin position="382"/>
        <end position="408"/>
    </location>
</feature>
<evidence type="ECO:0000256" key="3">
    <source>
        <dbReference type="PROSITE-ProRule" id="PRU00023"/>
    </source>
</evidence>
<reference evidence="5" key="1">
    <citation type="submission" date="2023-01" db="EMBL/GenBank/DDBJ databases">
        <title>Metagenome sequencing of chrysophaentin producing Chrysophaeum taylorii.</title>
        <authorList>
            <person name="Davison J."/>
            <person name="Bewley C."/>
        </authorList>
    </citation>
    <scope>NUCLEOTIDE SEQUENCE</scope>
    <source>
        <strain evidence="5">NIES-1699</strain>
    </source>
</reference>
<dbReference type="Pfam" id="PF13637">
    <property type="entry name" value="Ank_4"/>
    <property type="match status" value="1"/>
</dbReference>
<dbReference type="InterPro" id="IPR036770">
    <property type="entry name" value="Ankyrin_rpt-contain_sf"/>
</dbReference>
<dbReference type="Pfam" id="PF12796">
    <property type="entry name" value="Ank_2"/>
    <property type="match status" value="2"/>
</dbReference>